<proteinExistence type="predicted"/>
<reference evidence="1" key="1">
    <citation type="submission" date="2023-03" db="EMBL/GenBank/DDBJ databases">
        <title>Chromosome-scale reference genome and RAD-based genetic map of yellow starthistle (Centaurea solstitialis) reveal putative structural variation and QTLs associated with invader traits.</title>
        <authorList>
            <person name="Reatini B."/>
            <person name="Cang F.A."/>
            <person name="Jiang Q."/>
            <person name="Mckibben M.T.W."/>
            <person name="Barker M.S."/>
            <person name="Rieseberg L.H."/>
            <person name="Dlugosch K.M."/>
        </authorList>
    </citation>
    <scope>NUCLEOTIDE SEQUENCE</scope>
    <source>
        <strain evidence="1">CAN-66</strain>
        <tissue evidence="1">Leaf</tissue>
    </source>
</reference>
<evidence type="ECO:0000313" key="1">
    <source>
        <dbReference type="EMBL" id="KAJ9554287.1"/>
    </source>
</evidence>
<sequence length="165" mass="18287">MRLLQEYSLAGSLGNLYKSIEKLNDDYMLPNQSKDAILNPKLGNYGAYVPLLFLNEAVPKVEKLYVCGESLHSYVSDDPKTRCPLCYCKLSKELSYMTGLDAKELTAASGGFVKDMVAYMITDDPEVKLWSTVSTLATLSQGLILLKASFECKDVLTTVFLVQCC</sequence>
<dbReference type="InterPro" id="IPR007750">
    <property type="entry name" value="DUF674"/>
</dbReference>
<organism evidence="1 2">
    <name type="scientific">Centaurea solstitialis</name>
    <name type="common">yellow star-thistle</name>
    <dbReference type="NCBI Taxonomy" id="347529"/>
    <lineage>
        <taxon>Eukaryota</taxon>
        <taxon>Viridiplantae</taxon>
        <taxon>Streptophyta</taxon>
        <taxon>Embryophyta</taxon>
        <taxon>Tracheophyta</taxon>
        <taxon>Spermatophyta</taxon>
        <taxon>Magnoliopsida</taxon>
        <taxon>eudicotyledons</taxon>
        <taxon>Gunneridae</taxon>
        <taxon>Pentapetalae</taxon>
        <taxon>asterids</taxon>
        <taxon>campanulids</taxon>
        <taxon>Asterales</taxon>
        <taxon>Asteraceae</taxon>
        <taxon>Carduoideae</taxon>
        <taxon>Cardueae</taxon>
        <taxon>Centaureinae</taxon>
        <taxon>Centaurea</taxon>
    </lineage>
</organism>
<dbReference type="Pfam" id="PF05056">
    <property type="entry name" value="DUF674"/>
    <property type="match status" value="1"/>
</dbReference>
<comment type="caution">
    <text evidence="1">The sequence shown here is derived from an EMBL/GenBank/DDBJ whole genome shotgun (WGS) entry which is preliminary data.</text>
</comment>
<dbReference type="AlphaFoldDB" id="A0AA38WAC9"/>
<dbReference type="Proteomes" id="UP001172457">
    <property type="component" value="Chromosome 4"/>
</dbReference>
<dbReference type="PANTHER" id="PTHR33103">
    <property type="entry name" value="OS01G0153900 PROTEIN"/>
    <property type="match status" value="1"/>
</dbReference>
<protein>
    <submittedName>
        <fullName evidence="1">Uncharacterized protein</fullName>
    </submittedName>
</protein>
<dbReference type="PANTHER" id="PTHR33103:SF19">
    <property type="entry name" value="OS09G0544700 PROTEIN"/>
    <property type="match status" value="1"/>
</dbReference>
<evidence type="ECO:0000313" key="2">
    <source>
        <dbReference type="Proteomes" id="UP001172457"/>
    </source>
</evidence>
<gene>
    <name evidence="1" type="ORF">OSB04_018332</name>
</gene>
<dbReference type="EMBL" id="JARYMX010000004">
    <property type="protein sequence ID" value="KAJ9554287.1"/>
    <property type="molecule type" value="Genomic_DNA"/>
</dbReference>
<keyword evidence="2" id="KW-1185">Reference proteome</keyword>
<accession>A0AA38WAC9</accession>
<name>A0AA38WAC9_9ASTR</name>